<evidence type="ECO:0000313" key="8">
    <source>
        <dbReference type="EMBL" id="MET4570484.1"/>
    </source>
</evidence>
<evidence type="ECO:0000256" key="3">
    <source>
        <dbReference type="ARBA" id="ARBA00022692"/>
    </source>
</evidence>
<comment type="subcellular location">
    <subcellularLocation>
        <location evidence="1">Membrane</location>
        <topology evidence="1">Multi-pass membrane protein</topology>
    </subcellularLocation>
</comment>
<comment type="caution">
    <text evidence="8">The sequence shown here is derived from an EMBL/GenBank/DDBJ whole genome shotgun (WGS) entry which is preliminary data.</text>
</comment>
<evidence type="ECO:0000256" key="4">
    <source>
        <dbReference type="ARBA" id="ARBA00022989"/>
    </source>
</evidence>
<feature type="transmembrane region" description="Helical" evidence="6">
    <location>
        <begin position="64"/>
        <end position="83"/>
    </location>
</feature>
<dbReference type="PANTHER" id="PTHR38459:SF1">
    <property type="entry name" value="PROPHAGE BACTOPRENOL-LINKED GLUCOSE TRANSLOCASE HOMOLOG"/>
    <property type="match status" value="1"/>
</dbReference>
<feature type="domain" description="GtrA/DPMS transmembrane" evidence="7">
    <location>
        <begin position="3"/>
        <end position="113"/>
    </location>
</feature>
<evidence type="ECO:0000259" key="7">
    <source>
        <dbReference type="Pfam" id="PF04138"/>
    </source>
</evidence>
<keyword evidence="4 6" id="KW-1133">Transmembrane helix</keyword>
<dbReference type="Pfam" id="PF04138">
    <property type="entry name" value="GtrA_DPMS_TM"/>
    <property type="match status" value="1"/>
</dbReference>
<gene>
    <name evidence="8" type="ORF">ABIE04_002863</name>
</gene>
<evidence type="ECO:0000256" key="1">
    <source>
        <dbReference type="ARBA" id="ARBA00004141"/>
    </source>
</evidence>
<dbReference type="EMBL" id="JBEPSD010000003">
    <property type="protein sequence ID" value="MET4570484.1"/>
    <property type="molecule type" value="Genomic_DNA"/>
</dbReference>
<dbReference type="InterPro" id="IPR007267">
    <property type="entry name" value="GtrA_DPMS_TM"/>
</dbReference>
<dbReference type="PANTHER" id="PTHR38459">
    <property type="entry name" value="PROPHAGE BACTOPRENOL-LINKED GLUCOSE TRANSLOCASE HOMOLOG"/>
    <property type="match status" value="1"/>
</dbReference>
<proteinExistence type="inferred from homology"/>
<sequence length="116" mass="13266">MLRFLVGGILNVAVGYGSYLILLHWFSYEVAYAIAYLLGIIVSYVFGALYVFRQPMRWRSALRYPLVYLLQFLLGLILLRILVELVHMPQQFAPLAVAVLTIPATFLASRTIIRMN</sequence>
<feature type="transmembrane region" description="Helical" evidence="6">
    <location>
        <begin position="5"/>
        <end position="26"/>
    </location>
</feature>
<dbReference type="RefSeq" id="WP_354551562.1">
    <property type="nucleotide sequence ID" value="NZ_JBEPSD010000003.1"/>
</dbReference>
<organism evidence="8 9">
    <name type="scientific">Rhodanobacter soli</name>
    <dbReference type="NCBI Taxonomy" id="590609"/>
    <lineage>
        <taxon>Bacteria</taxon>
        <taxon>Pseudomonadati</taxon>
        <taxon>Pseudomonadota</taxon>
        <taxon>Gammaproteobacteria</taxon>
        <taxon>Lysobacterales</taxon>
        <taxon>Rhodanobacteraceae</taxon>
        <taxon>Rhodanobacter</taxon>
    </lineage>
</organism>
<name>A0ABV2PZL3_9GAMM</name>
<reference evidence="8 9" key="1">
    <citation type="submission" date="2024-06" db="EMBL/GenBank/DDBJ databases">
        <title>Sorghum-associated microbial communities from plants grown in Nebraska, USA.</title>
        <authorList>
            <person name="Schachtman D."/>
        </authorList>
    </citation>
    <scope>NUCLEOTIDE SEQUENCE [LARGE SCALE GENOMIC DNA]</scope>
    <source>
        <strain evidence="8 9">1757</strain>
    </source>
</reference>
<keyword evidence="9" id="KW-1185">Reference proteome</keyword>
<keyword evidence="5 6" id="KW-0472">Membrane</keyword>
<feature type="transmembrane region" description="Helical" evidence="6">
    <location>
        <begin position="32"/>
        <end position="52"/>
    </location>
</feature>
<evidence type="ECO:0000256" key="2">
    <source>
        <dbReference type="ARBA" id="ARBA00009399"/>
    </source>
</evidence>
<evidence type="ECO:0000256" key="6">
    <source>
        <dbReference type="SAM" id="Phobius"/>
    </source>
</evidence>
<protein>
    <submittedName>
        <fullName evidence="8">Flippase GtrA</fullName>
    </submittedName>
</protein>
<keyword evidence="3 6" id="KW-0812">Transmembrane</keyword>
<feature type="transmembrane region" description="Helical" evidence="6">
    <location>
        <begin position="95"/>
        <end position="113"/>
    </location>
</feature>
<accession>A0ABV2PZL3</accession>
<dbReference type="InterPro" id="IPR051401">
    <property type="entry name" value="GtrA_CellWall_Glycosyl"/>
</dbReference>
<evidence type="ECO:0000313" key="9">
    <source>
        <dbReference type="Proteomes" id="UP001549251"/>
    </source>
</evidence>
<dbReference type="Proteomes" id="UP001549251">
    <property type="component" value="Unassembled WGS sequence"/>
</dbReference>
<evidence type="ECO:0000256" key="5">
    <source>
        <dbReference type="ARBA" id="ARBA00023136"/>
    </source>
</evidence>
<comment type="similarity">
    <text evidence="2">Belongs to the GtrA family.</text>
</comment>